<evidence type="ECO:0000313" key="1">
    <source>
        <dbReference type="EMBL" id="OOY12005.1"/>
    </source>
</evidence>
<dbReference type="EMBL" id="MPZS01000002">
    <property type="protein sequence ID" value="OOY12005.1"/>
    <property type="molecule type" value="Genomic_DNA"/>
</dbReference>
<protein>
    <recommendedName>
        <fullName evidence="3">Sulfotransferase family protein</fullName>
    </recommendedName>
</protein>
<reference evidence="1 2" key="1">
    <citation type="submission" date="2016-11" db="EMBL/GenBank/DDBJ databases">
        <title>A multilocus sequence analysis scheme for characterization of bacteria in the genus Thioclava.</title>
        <authorList>
            <person name="Liu Y."/>
            <person name="Shao Z."/>
        </authorList>
    </citation>
    <scope>NUCLEOTIDE SEQUENCE [LARGE SCALE GENOMIC DNA]</scope>
    <source>
        <strain evidence="1 2">11.10-0-13</strain>
    </source>
</reference>
<keyword evidence="2" id="KW-1185">Reference proteome</keyword>
<gene>
    <name evidence="1" type="ORF">BMG00_13110</name>
</gene>
<name>A0ABX3MKP2_9RHOB</name>
<organism evidence="1 2">
    <name type="scientific">Thioclava marina</name>
    <dbReference type="NCBI Taxonomy" id="1915077"/>
    <lineage>
        <taxon>Bacteria</taxon>
        <taxon>Pseudomonadati</taxon>
        <taxon>Pseudomonadota</taxon>
        <taxon>Alphaproteobacteria</taxon>
        <taxon>Rhodobacterales</taxon>
        <taxon>Paracoccaceae</taxon>
        <taxon>Thioclava</taxon>
    </lineage>
</organism>
<dbReference type="InterPro" id="IPR027417">
    <property type="entry name" value="P-loop_NTPase"/>
</dbReference>
<proteinExistence type="predicted"/>
<evidence type="ECO:0008006" key="3">
    <source>
        <dbReference type="Google" id="ProtNLM"/>
    </source>
</evidence>
<evidence type="ECO:0000313" key="2">
    <source>
        <dbReference type="Proteomes" id="UP000242224"/>
    </source>
</evidence>
<sequence>MTIVHIGLGKTATTTLQKHVFPELARLGGYRFNDPHLVALLIKGNALKLSTEEKDDIARKLKAERHFISLEGLVNWNPAFWQWAADRNLELFGPATSILISVREPIEWMTSVYQQVIHEGNVVQPHEFFVDRDELATLAPLASPTRLDYFCSDLLDYAELDRLYSDRFDQVVIVDVSQIARMDFVDELFDLDTAIVDGLRSRFDNATSENRSYSLRAMKLTFARERLLRRFGLKTFGSADRRYHDYLALARAWARTPSMTEHRDARRSLLRRLATGRLPTWRGLMQAGLDRILPYEKFHLPKDVKINLDLVEKNRRFIAERVLPNYPPLRPRLDKPQTDLDTSR</sequence>
<accession>A0ABX3MKP2</accession>
<dbReference type="SUPFAM" id="SSF52540">
    <property type="entry name" value="P-loop containing nucleoside triphosphate hydrolases"/>
    <property type="match status" value="1"/>
</dbReference>
<comment type="caution">
    <text evidence="1">The sequence shown here is derived from an EMBL/GenBank/DDBJ whole genome shotgun (WGS) entry which is preliminary data.</text>
</comment>
<dbReference type="Proteomes" id="UP000242224">
    <property type="component" value="Unassembled WGS sequence"/>
</dbReference>
<dbReference type="RefSeq" id="WP_078574655.1">
    <property type="nucleotide sequence ID" value="NZ_MPZS01000002.1"/>
</dbReference>